<evidence type="ECO:0000313" key="5">
    <source>
        <dbReference type="Proteomes" id="UP001305702"/>
    </source>
</evidence>
<sequence>MNERNNHSVCWFVQAASFGVFTENQSMMELCRESYKHTLLPEQMAEDGSFPHELCRTKPYSYSNFVLDNMVTLCHILSTPADNLWEYTLPDGRSIRKGMEFLFPYLTDKDSWPYQQDIEHYEDWPVGMSYPLFAGLAWGKEEYVNLWRHLEQSPTNEEVRRNMAIRQPLLWVID</sequence>
<feature type="domain" description="Alginate lyase" evidence="3">
    <location>
        <begin position="2"/>
        <end position="112"/>
    </location>
</feature>
<dbReference type="InterPro" id="IPR008929">
    <property type="entry name" value="Chondroitin_lyas"/>
</dbReference>
<evidence type="ECO:0000256" key="1">
    <source>
        <dbReference type="ARBA" id="ARBA00022729"/>
    </source>
</evidence>
<dbReference type="Proteomes" id="UP001305702">
    <property type="component" value="Chromosome"/>
</dbReference>
<proteinExistence type="predicted"/>
<dbReference type="EMBL" id="CP130318">
    <property type="protein sequence ID" value="WNQ11794.1"/>
    <property type="molecule type" value="Genomic_DNA"/>
</dbReference>
<accession>A0AA96LEL3</accession>
<organism evidence="4 5">
    <name type="scientific">Paenibacillus aurantius</name>
    <dbReference type="NCBI Taxonomy" id="2918900"/>
    <lineage>
        <taxon>Bacteria</taxon>
        <taxon>Bacillati</taxon>
        <taxon>Bacillota</taxon>
        <taxon>Bacilli</taxon>
        <taxon>Bacillales</taxon>
        <taxon>Paenibacillaceae</taxon>
        <taxon>Paenibacillus</taxon>
    </lineage>
</organism>
<dbReference type="AlphaFoldDB" id="A0AA96LEL3"/>
<dbReference type="KEGG" id="paun:MJA45_01695"/>
<dbReference type="Pfam" id="PF05426">
    <property type="entry name" value="Alginate_lyase"/>
    <property type="match status" value="1"/>
</dbReference>
<name>A0AA96LEL3_9BACL</name>
<gene>
    <name evidence="4" type="ORF">MJA45_01695</name>
</gene>
<dbReference type="SUPFAM" id="SSF48230">
    <property type="entry name" value="Chondroitin AC/alginate lyase"/>
    <property type="match status" value="1"/>
</dbReference>
<dbReference type="GO" id="GO:0042597">
    <property type="term" value="C:periplasmic space"/>
    <property type="evidence" value="ECO:0007669"/>
    <property type="project" value="InterPro"/>
</dbReference>
<dbReference type="GO" id="GO:0016829">
    <property type="term" value="F:lyase activity"/>
    <property type="evidence" value="ECO:0007669"/>
    <property type="project" value="UniProtKB-KW"/>
</dbReference>
<evidence type="ECO:0000313" key="4">
    <source>
        <dbReference type="EMBL" id="WNQ11794.1"/>
    </source>
</evidence>
<dbReference type="InterPro" id="IPR008397">
    <property type="entry name" value="Alginate_lyase_dom"/>
</dbReference>
<protein>
    <submittedName>
        <fullName evidence="4">Alginate lyase family protein</fullName>
    </submittedName>
</protein>
<keyword evidence="1" id="KW-0732">Signal</keyword>
<reference evidence="4 5" key="1">
    <citation type="submission" date="2022-02" db="EMBL/GenBank/DDBJ databases">
        <title>Paenibacillus sp. MBLB1776 Whole Genome Shotgun Sequencing.</title>
        <authorList>
            <person name="Hwang C.Y."/>
            <person name="Cho E.-S."/>
            <person name="Seo M.-J."/>
        </authorList>
    </citation>
    <scope>NUCLEOTIDE SEQUENCE [LARGE SCALE GENOMIC DNA]</scope>
    <source>
        <strain evidence="4 5">MBLB1776</strain>
    </source>
</reference>
<keyword evidence="5" id="KW-1185">Reference proteome</keyword>
<dbReference type="Gene3D" id="1.50.10.100">
    <property type="entry name" value="Chondroitin AC/alginate lyase"/>
    <property type="match status" value="1"/>
</dbReference>
<evidence type="ECO:0000259" key="3">
    <source>
        <dbReference type="Pfam" id="PF05426"/>
    </source>
</evidence>
<evidence type="ECO:0000256" key="2">
    <source>
        <dbReference type="ARBA" id="ARBA00023239"/>
    </source>
</evidence>
<keyword evidence="2 4" id="KW-0456">Lyase</keyword>